<proteinExistence type="predicted"/>
<accession>A0A4Z0YUG4</accession>
<dbReference type="Pfam" id="PF19535">
    <property type="entry name" value="DUF6060"/>
    <property type="match status" value="1"/>
</dbReference>
<keyword evidence="3" id="KW-1185">Reference proteome</keyword>
<sequence length="287" mass="31287">MEIRLKFVLIISSALLALVTGECTTFEFNASDHHYNVHPNPYTVQRERYRVSAVVNCTSQLAQSDGGTNSSTCGFHRYPMGLTTHSRAENWTFITPKETLIVNLAVDAATRAHIFSLVQAANPPNITSADFNATIVMNFTANPDTEPDLLPNESGFYGYTPTFICWNGTLSGCNSSDGLEGARIQACGLKWIDDTQYLLPTGQQQYAGRPTCFRVAQFAGYFTASTDDISLDPWPTYDELAGNATVNQNATANEMGDDNGESSAWIKDVSFLTLMVLVGCSAIANCL</sequence>
<feature type="chain" id="PRO_5021244674" description="Autophagy-related protein 27" evidence="1">
    <location>
        <begin position="22"/>
        <end position="287"/>
    </location>
</feature>
<dbReference type="Proteomes" id="UP000297716">
    <property type="component" value="Unassembled WGS sequence"/>
</dbReference>
<evidence type="ECO:0000313" key="2">
    <source>
        <dbReference type="EMBL" id="TGJ82785.1"/>
    </source>
</evidence>
<dbReference type="OrthoDB" id="4750690at2759"/>
<dbReference type="AlphaFoldDB" id="A0A4Z0YUG4"/>
<protein>
    <recommendedName>
        <fullName evidence="4">Autophagy-related protein 27</fullName>
    </recommendedName>
</protein>
<dbReference type="InterPro" id="IPR045702">
    <property type="entry name" value="DUF6060"/>
</dbReference>
<evidence type="ECO:0000256" key="1">
    <source>
        <dbReference type="SAM" id="SignalP"/>
    </source>
</evidence>
<feature type="signal peptide" evidence="1">
    <location>
        <begin position="1"/>
        <end position="21"/>
    </location>
</feature>
<name>A0A4Z0YUG4_9PEZI</name>
<reference evidence="2 3" key="1">
    <citation type="submission" date="2019-03" db="EMBL/GenBank/DDBJ databases">
        <title>Draft genome sequence of Xylaria hypoxylon DSM 108379, a ubiquitous saprotrophic-parasitic fungi on hardwood.</title>
        <authorList>
            <person name="Buettner E."/>
            <person name="Leonhardt S."/>
            <person name="Gebauer A.M."/>
            <person name="Liers C."/>
            <person name="Hofrichter M."/>
            <person name="Kellner H."/>
        </authorList>
    </citation>
    <scope>NUCLEOTIDE SEQUENCE [LARGE SCALE GENOMIC DNA]</scope>
    <source>
        <strain evidence="2 3">DSM 108379</strain>
    </source>
</reference>
<comment type="caution">
    <text evidence="2">The sequence shown here is derived from an EMBL/GenBank/DDBJ whole genome shotgun (WGS) entry which is preliminary data.</text>
</comment>
<dbReference type="STRING" id="37992.A0A4Z0YUG4"/>
<organism evidence="2 3">
    <name type="scientific">Xylaria hypoxylon</name>
    <dbReference type="NCBI Taxonomy" id="37992"/>
    <lineage>
        <taxon>Eukaryota</taxon>
        <taxon>Fungi</taxon>
        <taxon>Dikarya</taxon>
        <taxon>Ascomycota</taxon>
        <taxon>Pezizomycotina</taxon>
        <taxon>Sordariomycetes</taxon>
        <taxon>Xylariomycetidae</taxon>
        <taxon>Xylariales</taxon>
        <taxon>Xylariaceae</taxon>
        <taxon>Xylaria</taxon>
    </lineage>
</organism>
<evidence type="ECO:0000313" key="3">
    <source>
        <dbReference type="Proteomes" id="UP000297716"/>
    </source>
</evidence>
<evidence type="ECO:0008006" key="4">
    <source>
        <dbReference type="Google" id="ProtNLM"/>
    </source>
</evidence>
<gene>
    <name evidence="2" type="ORF">E0Z10_g5965</name>
</gene>
<dbReference type="EMBL" id="SKBN01000115">
    <property type="protein sequence ID" value="TGJ82785.1"/>
    <property type="molecule type" value="Genomic_DNA"/>
</dbReference>
<keyword evidence="1" id="KW-0732">Signal</keyword>